<feature type="domain" description="CBM20" evidence="6">
    <location>
        <begin position="4"/>
        <end position="87"/>
    </location>
</feature>
<evidence type="ECO:0000256" key="4">
    <source>
        <dbReference type="ARBA" id="ARBA00023295"/>
    </source>
</evidence>
<dbReference type="Gene3D" id="3.90.400.10">
    <property type="entry name" value="Oligo-1,6-glucosidase, Domain 2"/>
    <property type="match status" value="1"/>
</dbReference>
<name>A0A1T4K3F7_9FIRM</name>
<dbReference type="Pfam" id="PF00128">
    <property type="entry name" value="Alpha-amylase"/>
    <property type="match status" value="1"/>
</dbReference>
<evidence type="ECO:0000313" key="8">
    <source>
        <dbReference type="Proteomes" id="UP000190625"/>
    </source>
</evidence>
<keyword evidence="4 7" id="KW-0326">Glycosidase</keyword>
<dbReference type="Gene3D" id="2.60.40.1180">
    <property type="entry name" value="Golgi alpha-mannosidase II"/>
    <property type="match status" value="1"/>
</dbReference>
<dbReference type="Proteomes" id="UP000190625">
    <property type="component" value="Unassembled WGS sequence"/>
</dbReference>
<dbReference type="Pfam" id="PF16561">
    <property type="entry name" value="AMPK1_CBM"/>
    <property type="match status" value="1"/>
</dbReference>
<evidence type="ECO:0000259" key="6">
    <source>
        <dbReference type="SMART" id="SM01065"/>
    </source>
</evidence>
<dbReference type="SUPFAM" id="SSF51445">
    <property type="entry name" value="(Trans)glycosidases"/>
    <property type="match status" value="1"/>
</dbReference>
<dbReference type="InterPro" id="IPR032640">
    <property type="entry name" value="AMPK1_CBM"/>
</dbReference>
<dbReference type="InterPro" id="IPR013783">
    <property type="entry name" value="Ig-like_fold"/>
</dbReference>
<accession>A0A1T4K3F7</accession>
<protein>
    <submittedName>
        <fullName evidence="7">Glycosidase</fullName>
    </submittedName>
</protein>
<dbReference type="GO" id="GO:2001070">
    <property type="term" value="F:starch binding"/>
    <property type="evidence" value="ECO:0007669"/>
    <property type="project" value="InterPro"/>
</dbReference>
<comment type="similarity">
    <text evidence="1">Belongs to the glycosyl hydrolase 13 family.</text>
</comment>
<dbReference type="SUPFAM" id="SSF51011">
    <property type="entry name" value="Glycosyl hydrolase domain"/>
    <property type="match status" value="1"/>
</dbReference>
<dbReference type="EMBL" id="FUWM01000005">
    <property type="protein sequence ID" value="SJZ36956.1"/>
    <property type="molecule type" value="Genomic_DNA"/>
</dbReference>
<dbReference type="InterPro" id="IPR006047">
    <property type="entry name" value="GH13_cat_dom"/>
</dbReference>
<keyword evidence="2" id="KW-0378">Hydrolase</keyword>
<dbReference type="RefSeq" id="WP_078809091.1">
    <property type="nucleotide sequence ID" value="NZ_FUWM01000005.1"/>
</dbReference>
<dbReference type="InterPro" id="IPR002044">
    <property type="entry name" value="CBM20"/>
</dbReference>
<proteinExistence type="inferred from homology"/>
<dbReference type="InterPro" id="IPR013780">
    <property type="entry name" value="Glyco_hydro_b"/>
</dbReference>
<dbReference type="PANTHER" id="PTHR10357">
    <property type="entry name" value="ALPHA-AMYLASE FAMILY MEMBER"/>
    <property type="match status" value="1"/>
</dbReference>
<reference evidence="8" key="1">
    <citation type="submission" date="2017-02" db="EMBL/GenBank/DDBJ databases">
        <authorList>
            <person name="Varghese N."/>
            <person name="Submissions S."/>
        </authorList>
    </citation>
    <scope>NUCLEOTIDE SEQUENCE [LARGE SCALE GENOMIC DNA]</scope>
    <source>
        <strain evidence="8">ATCC BAA-73</strain>
    </source>
</reference>
<keyword evidence="3" id="KW-0106">Calcium</keyword>
<dbReference type="SMART" id="SM00642">
    <property type="entry name" value="Aamy"/>
    <property type="match status" value="1"/>
</dbReference>
<feature type="domain" description="Glycosyl hydrolase family 13 catalytic" evidence="5">
    <location>
        <begin position="239"/>
        <end position="660"/>
    </location>
</feature>
<dbReference type="Pfam" id="PF02903">
    <property type="entry name" value="Alpha-amylase_N"/>
    <property type="match status" value="1"/>
</dbReference>
<dbReference type="CDD" id="cd02857">
    <property type="entry name" value="E_set_CDase_PDE_N"/>
    <property type="match status" value="1"/>
</dbReference>
<dbReference type="SUPFAM" id="SSF81296">
    <property type="entry name" value="E set domains"/>
    <property type="match status" value="2"/>
</dbReference>
<dbReference type="Gene3D" id="2.60.40.10">
    <property type="entry name" value="Immunoglobulins"/>
    <property type="match status" value="2"/>
</dbReference>
<organism evidence="7 8">
    <name type="scientific">Selenihalanaerobacter shriftii</name>
    <dbReference type="NCBI Taxonomy" id="142842"/>
    <lineage>
        <taxon>Bacteria</taxon>
        <taxon>Bacillati</taxon>
        <taxon>Bacillota</taxon>
        <taxon>Clostridia</taxon>
        <taxon>Halanaerobiales</taxon>
        <taxon>Halobacteroidaceae</taxon>
        <taxon>Selenihalanaerobacter</taxon>
    </lineage>
</organism>
<dbReference type="PANTHER" id="PTHR10357:SF210">
    <property type="entry name" value="MALTODEXTRIN GLUCOSIDASE"/>
    <property type="match status" value="1"/>
</dbReference>
<dbReference type="AlphaFoldDB" id="A0A1T4K3F7"/>
<dbReference type="CDD" id="cd11338">
    <property type="entry name" value="AmyAc_CMD"/>
    <property type="match status" value="1"/>
</dbReference>
<dbReference type="OrthoDB" id="9805159at2"/>
<keyword evidence="8" id="KW-1185">Reference proteome</keyword>
<dbReference type="GO" id="GO:0005975">
    <property type="term" value="P:carbohydrate metabolic process"/>
    <property type="evidence" value="ECO:0007669"/>
    <property type="project" value="InterPro"/>
</dbReference>
<dbReference type="InterPro" id="IPR014756">
    <property type="entry name" value="Ig_E-set"/>
</dbReference>
<evidence type="ECO:0000256" key="2">
    <source>
        <dbReference type="ARBA" id="ARBA00022801"/>
    </source>
</evidence>
<dbReference type="SMART" id="SM01065">
    <property type="entry name" value="CBM_2"/>
    <property type="match status" value="1"/>
</dbReference>
<evidence type="ECO:0000259" key="5">
    <source>
        <dbReference type="SMART" id="SM00642"/>
    </source>
</evidence>
<dbReference type="GO" id="GO:0004553">
    <property type="term" value="F:hydrolase activity, hydrolyzing O-glycosyl compounds"/>
    <property type="evidence" value="ECO:0007669"/>
    <property type="project" value="InterPro"/>
</dbReference>
<dbReference type="InterPro" id="IPR004185">
    <property type="entry name" value="Glyco_hydro_13_lg-like_dom"/>
</dbReference>
<dbReference type="STRING" id="142842.SAMN02745118_00585"/>
<dbReference type="InterPro" id="IPR017853">
    <property type="entry name" value="GH"/>
</dbReference>
<gene>
    <name evidence="7" type="ORF">SAMN02745118_00585</name>
</gene>
<evidence type="ECO:0000256" key="3">
    <source>
        <dbReference type="ARBA" id="ARBA00022837"/>
    </source>
</evidence>
<sequence length="748" mass="87254">MSETVEVKFTYKPVISIEKVNLVGDFNDWDRQATPMFDDNGDGTYEATLKVEPGEYQYKFLINEDNWQKPPDANYYVDDGFGNKNGVVKVESFEHFVPPAKRGNGQITVEALEHDNAEKTFINPLDKDKASIRFRTKRHDVERVILHYNDGHTKEVKLAPFVVDNHFEFYRGIINVDSSKFQYVFKIQDGDRVIWYDKDGFQEEKKDNPLKESKLFEYDLSTVDIFKTPDWVRDAIFYQIFPDRFYNGNPDNDPDKIGIYKDNNNLYDAIIPDWEEGVPPSSPVITRDVDFYDDNNAIHPEGGHYVFYGGDLQGIEKKLPYLKKLGVNAIYLNPIFKATSNHKYNTEGYELVDDTLAIKGDLEASEEYLIELMQKLHKNDIKVIFDAVFNHTGYEHWAFQDIVEKGQDSKYVDWYHIKSFPIIPLHEQNKENPPNYECWWNFGHLPQLNTENSEVREYLFEVTKKWMDPKGNGDLSAGIDGWRLDVPNEVKDMYPDFWKEWRKFVKEINPEIYIVGEIWDDASGYLQGDEFDSVMNYRFRDAVVRFIGLNEITADEFANELGKLRLQYPEQVNKVMFNLIGSHDTTRYLTVINENKERLKLTAFFQMTYLGVPVIYYGDEIGMKGKDGCDCRRTMIWKDRGYTKPDQDILEHYQKLIKIKKEEVALRRGNVKHIDIKDNELYIFKRSYKGEELLVIINVSENILGLDLNVNQEDGEYLELYQGGKVKVENGVLSIRLPGIAGAIVKLK</sequence>
<dbReference type="InterPro" id="IPR045857">
    <property type="entry name" value="O16G_dom_2"/>
</dbReference>
<dbReference type="Gene3D" id="3.20.20.80">
    <property type="entry name" value="Glycosidases"/>
    <property type="match status" value="1"/>
</dbReference>
<dbReference type="CDD" id="cd07184">
    <property type="entry name" value="E_set_Isoamylase_like_N"/>
    <property type="match status" value="1"/>
</dbReference>
<evidence type="ECO:0000313" key="7">
    <source>
        <dbReference type="EMBL" id="SJZ36956.1"/>
    </source>
</evidence>
<evidence type="ECO:0000256" key="1">
    <source>
        <dbReference type="ARBA" id="ARBA00008061"/>
    </source>
</evidence>